<dbReference type="Proteomes" id="UP000002668">
    <property type="component" value="Genome"/>
</dbReference>
<organism evidence="2">
    <name type="scientific">Leptosphaeria maculans (strain JN3 / isolate v23.1.3 / race Av1-4-5-6-7-8)</name>
    <name type="common">Blackleg fungus</name>
    <name type="synonym">Phoma lingam</name>
    <dbReference type="NCBI Taxonomy" id="985895"/>
    <lineage>
        <taxon>Eukaryota</taxon>
        <taxon>Fungi</taxon>
        <taxon>Dikarya</taxon>
        <taxon>Ascomycota</taxon>
        <taxon>Pezizomycotina</taxon>
        <taxon>Dothideomycetes</taxon>
        <taxon>Pleosporomycetidae</taxon>
        <taxon>Pleosporales</taxon>
        <taxon>Pleosporineae</taxon>
        <taxon>Leptosphaeriaceae</taxon>
        <taxon>Plenodomus</taxon>
        <taxon>Plenodomus lingam/Leptosphaeria maculans species complex</taxon>
    </lineage>
</organism>
<protein>
    <submittedName>
        <fullName evidence="1">Predicted protein</fullName>
    </submittedName>
</protein>
<proteinExistence type="predicted"/>
<gene>
    <name evidence="1" type="ORF">LEMA_P102990.1</name>
</gene>
<dbReference type="VEuPathDB" id="FungiDB:LEMA_P102990.1"/>
<keyword evidence="2" id="KW-1185">Reference proteome</keyword>
<evidence type="ECO:0000313" key="1">
    <source>
        <dbReference type="EMBL" id="CBX97168.1"/>
    </source>
</evidence>
<dbReference type="EMBL" id="FP929130">
    <property type="protein sequence ID" value="CBX97168.1"/>
    <property type="molecule type" value="Genomic_DNA"/>
</dbReference>
<dbReference type="AlphaFoldDB" id="E4ZZQ2"/>
<dbReference type="InParanoid" id="E4ZZQ2"/>
<evidence type="ECO:0000313" key="2">
    <source>
        <dbReference type="Proteomes" id="UP000002668"/>
    </source>
</evidence>
<accession>E4ZZQ2</accession>
<reference evidence="2" key="1">
    <citation type="journal article" date="2011" name="Nat. Commun.">
        <title>Effector diversification within compartments of the Leptosphaeria maculans genome affected by Repeat-Induced Point mutations.</title>
        <authorList>
            <person name="Rouxel T."/>
            <person name="Grandaubert J."/>
            <person name="Hane J.K."/>
            <person name="Hoede C."/>
            <person name="van de Wouw A.P."/>
            <person name="Couloux A."/>
            <person name="Dominguez V."/>
            <person name="Anthouard V."/>
            <person name="Bally P."/>
            <person name="Bourras S."/>
            <person name="Cozijnsen A.J."/>
            <person name="Ciuffetti L.M."/>
            <person name="Degrave A."/>
            <person name="Dilmaghani A."/>
            <person name="Duret L."/>
            <person name="Fudal I."/>
            <person name="Goodwin S.B."/>
            <person name="Gout L."/>
            <person name="Glaser N."/>
            <person name="Linglin J."/>
            <person name="Kema G.H.J."/>
            <person name="Lapalu N."/>
            <person name="Lawrence C.B."/>
            <person name="May K."/>
            <person name="Meyer M."/>
            <person name="Ollivier B."/>
            <person name="Poulain J."/>
            <person name="Schoch C.L."/>
            <person name="Simon A."/>
            <person name="Spatafora J.W."/>
            <person name="Stachowiak A."/>
            <person name="Turgeon B.G."/>
            <person name="Tyler B.M."/>
            <person name="Vincent D."/>
            <person name="Weissenbach J."/>
            <person name="Amselem J."/>
            <person name="Quesneville H."/>
            <person name="Oliver R.P."/>
            <person name="Wincker P."/>
            <person name="Balesdent M.-H."/>
            <person name="Howlett B.J."/>
        </authorList>
    </citation>
    <scope>NUCLEOTIDE SEQUENCE [LARGE SCALE GENOMIC DNA]</scope>
    <source>
        <strain evidence="2">JN3 / isolate v23.1.3 / race Av1-4-5-6-7-8</strain>
    </source>
</reference>
<name>E4ZZQ2_LEPMJ</name>
<sequence length="119" mass="13462">MSCTNFKQDGHVYRCILRHPLVAQLRVLDNVAEGKVTKELNEIQARGGPAEMEVLHLAHLALDMTNALPHGNDRAKKQLSWYNGVRRTQLLGDRLLLFPEDPTWAMDDGLFKRDGPDAM</sequence>
<dbReference type="HOGENOM" id="CLU_2061924_0_0_1"/>